<evidence type="ECO:0000313" key="3">
    <source>
        <dbReference type="Proteomes" id="UP001501423"/>
    </source>
</evidence>
<dbReference type="EMBL" id="BAAAVA010000097">
    <property type="protein sequence ID" value="GAA2947681.1"/>
    <property type="molecule type" value="Genomic_DNA"/>
</dbReference>
<dbReference type="PANTHER" id="PTHR13847">
    <property type="entry name" value="SARCOSINE DEHYDROGENASE-RELATED"/>
    <property type="match status" value="1"/>
</dbReference>
<dbReference type="RefSeq" id="WP_346090643.1">
    <property type="nucleotide sequence ID" value="NZ_BAAAVA010000097.1"/>
</dbReference>
<protein>
    <submittedName>
        <fullName evidence="2">FAD-dependent oxidoreductase</fullName>
    </submittedName>
</protein>
<organism evidence="2 3">
    <name type="scientific">Streptomyces erythrogriseus</name>
    <dbReference type="NCBI Taxonomy" id="284027"/>
    <lineage>
        <taxon>Bacteria</taxon>
        <taxon>Bacillati</taxon>
        <taxon>Actinomycetota</taxon>
        <taxon>Actinomycetes</taxon>
        <taxon>Kitasatosporales</taxon>
        <taxon>Streptomycetaceae</taxon>
        <taxon>Streptomyces</taxon>
        <taxon>Streptomyces griseoincarnatus group</taxon>
    </lineage>
</organism>
<evidence type="ECO:0000259" key="1">
    <source>
        <dbReference type="Pfam" id="PF01266"/>
    </source>
</evidence>
<feature type="domain" description="FAD dependent oxidoreductase" evidence="1">
    <location>
        <begin position="42"/>
        <end position="406"/>
    </location>
</feature>
<dbReference type="Proteomes" id="UP001501423">
    <property type="component" value="Unassembled WGS sequence"/>
</dbReference>
<reference evidence="3" key="1">
    <citation type="journal article" date="2019" name="Int. J. Syst. Evol. Microbiol.">
        <title>The Global Catalogue of Microorganisms (GCM) 10K type strain sequencing project: providing services to taxonomists for standard genome sequencing and annotation.</title>
        <authorList>
            <consortium name="The Broad Institute Genomics Platform"/>
            <consortium name="The Broad Institute Genome Sequencing Center for Infectious Disease"/>
            <person name="Wu L."/>
            <person name="Ma J."/>
        </authorList>
    </citation>
    <scope>NUCLEOTIDE SEQUENCE [LARGE SCALE GENOMIC DNA]</scope>
    <source>
        <strain evidence="3">JCM 9650</strain>
    </source>
</reference>
<sequence>MAPSAMSRWTQSLSEARPVSYWLDDPGRPAPEPALTGRTTCDLLVVGGGYSGLWTALIAKERDPSRDVVLVEGREVGWAASGRNGGFCAASLTHGLSNGLARWPDEIHALERLGARNLDAIEETVARHSIDCDFERTGEIDVATEPYQAEELRAWYDEIGAHGLADGIEYLDADAVREQVDSPTFLAGLFDRRGVAMLNPARLAWGLKRACLDLGVRVYEHTPALTLRQYGAGMSVRTPYGAVRARRVALGTNVFPSLVRRVRAYTVPVYDYALMTEPLTDEQLDSIGWKNRQGLGDSANQFHYFRLSSDHRILWGGYDAIYPYGGRVRAEYDDRPDTYARLAGHFFACFPQLEGVRFTHAWGGAIDTCSRFSAFFGTAHAGRVAYAAGYTGLGVGATRFGAEVMLDLLAGERTERTELEMVRSKPLPFPPEPFAWTGIALTKWSLARADAHEGRRNLWLRTMDRLGLGFDS</sequence>
<dbReference type="Gene3D" id="3.50.50.60">
    <property type="entry name" value="FAD/NAD(P)-binding domain"/>
    <property type="match status" value="1"/>
</dbReference>
<keyword evidence="3" id="KW-1185">Reference proteome</keyword>
<dbReference type="InterPro" id="IPR006076">
    <property type="entry name" value="FAD-dep_OxRdtase"/>
</dbReference>
<comment type="caution">
    <text evidence="2">The sequence shown here is derived from an EMBL/GenBank/DDBJ whole genome shotgun (WGS) entry which is preliminary data.</text>
</comment>
<dbReference type="SUPFAM" id="SSF51905">
    <property type="entry name" value="FAD/NAD(P)-binding domain"/>
    <property type="match status" value="1"/>
</dbReference>
<dbReference type="Gene3D" id="3.30.9.10">
    <property type="entry name" value="D-Amino Acid Oxidase, subunit A, domain 2"/>
    <property type="match status" value="1"/>
</dbReference>
<proteinExistence type="predicted"/>
<dbReference type="InterPro" id="IPR036188">
    <property type="entry name" value="FAD/NAD-bd_sf"/>
</dbReference>
<gene>
    <name evidence="2" type="ORF">GCM10010478_55980</name>
</gene>
<accession>A0ABP6JTX9</accession>
<dbReference type="Pfam" id="PF01266">
    <property type="entry name" value="DAO"/>
    <property type="match status" value="1"/>
</dbReference>
<evidence type="ECO:0000313" key="2">
    <source>
        <dbReference type="EMBL" id="GAA2947681.1"/>
    </source>
</evidence>
<name>A0ABP6JTX9_9ACTN</name>
<dbReference type="PANTHER" id="PTHR13847:SF281">
    <property type="entry name" value="FAD DEPENDENT OXIDOREDUCTASE DOMAIN-CONTAINING PROTEIN"/>
    <property type="match status" value="1"/>
</dbReference>